<dbReference type="InterPro" id="IPR036513">
    <property type="entry name" value="STAS_dom_sf"/>
</dbReference>
<dbReference type="Gene3D" id="3.40.50.10600">
    <property type="entry name" value="SpoIIaa-like domains"/>
    <property type="match status" value="1"/>
</dbReference>
<proteinExistence type="predicted"/>
<keyword evidence="2" id="KW-1185">Reference proteome</keyword>
<reference evidence="1 2" key="1">
    <citation type="submission" date="2017-03" db="EMBL/GenBank/DDBJ databases">
        <authorList>
            <person name="Afonso C.L."/>
            <person name="Miller P.J."/>
            <person name="Scott M.A."/>
            <person name="Spackman E."/>
            <person name="Goraichik I."/>
            <person name="Dimitrov K.M."/>
            <person name="Suarez D.L."/>
            <person name="Swayne D.E."/>
        </authorList>
    </citation>
    <scope>NUCLEOTIDE SEQUENCE [LARGE SCALE GENOMIC DNA]</scope>
    <source>
        <strain evidence="1">Genome sequencing of Nitrospira japonica strain NJ11</strain>
    </source>
</reference>
<gene>
    <name evidence="1" type="ORF">NSJP_2422</name>
</gene>
<dbReference type="STRING" id="1325564.NSJP_2422"/>
<dbReference type="RefSeq" id="WP_155970107.1">
    <property type="nucleotide sequence ID" value="NZ_LT828648.1"/>
</dbReference>
<dbReference type="EMBL" id="LT828648">
    <property type="protein sequence ID" value="SLM48594.1"/>
    <property type="molecule type" value="Genomic_DNA"/>
</dbReference>
<evidence type="ECO:0000313" key="1">
    <source>
        <dbReference type="EMBL" id="SLM48594.1"/>
    </source>
</evidence>
<dbReference type="KEGG" id="nja:NSJP_2422"/>
<dbReference type="OrthoDB" id="9811577at2"/>
<name>A0A1W1I6I0_9BACT</name>
<sequence length="120" mass="13243">MLVHQLLANEGILLIRPDGPIAAGDFELVAKTVDPYIENKGTLRGVMIEAPSFPGWDSFAALMSHLCFVRDHHRFVAKVAAVSDSPILSIAPEIAKHFVQAEVRHFNATDRDAALAWLRE</sequence>
<dbReference type="SUPFAM" id="SSF52091">
    <property type="entry name" value="SpoIIaa-like"/>
    <property type="match status" value="1"/>
</dbReference>
<dbReference type="AlphaFoldDB" id="A0A1W1I6I0"/>
<dbReference type="Pfam" id="PF11964">
    <property type="entry name" value="SpoIIAA-like"/>
    <property type="match status" value="1"/>
</dbReference>
<dbReference type="Proteomes" id="UP000192042">
    <property type="component" value="Chromosome I"/>
</dbReference>
<dbReference type="InterPro" id="IPR038396">
    <property type="entry name" value="SpoIIAA-like_sf"/>
</dbReference>
<organism evidence="1 2">
    <name type="scientific">Nitrospira japonica</name>
    <dbReference type="NCBI Taxonomy" id="1325564"/>
    <lineage>
        <taxon>Bacteria</taxon>
        <taxon>Pseudomonadati</taxon>
        <taxon>Nitrospirota</taxon>
        <taxon>Nitrospiria</taxon>
        <taxon>Nitrospirales</taxon>
        <taxon>Nitrospiraceae</taxon>
        <taxon>Nitrospira</taxon>
    </lineage>
</organism>
<evidence type="ECO:0000313" key="2">
    <source>
        <dbReference type="Proteomes" id="UP000192042"/>
    </source>
</evidence>
<accession>A0A1W1I6I0</accession>
<dbReference type="InterPro" id="IPR021866">
    <property type="entry name" value="SpoIIAA-like"/>
</dbReference>
<protein>
    <recommendedName>
        <fullName evidence="3">STAS/SEC14 domain-containing protein</fullName>
    </recommendedName>
</protein>
<evidence type="ECO:0008006" key="3">
    <source>
        <dbReference type="Google" id="ProtNLM"/>
    </source>
</evidence>